<proteinExistence type="predicted"/>
<gene>
    <name evidence="2" type="ORF">MM415A00821_0009</name>
    <name evidence="1" type="ORF">MM415B01315_0024</name>
</gene>
<evidence type="ECO:0000313" key="1">
    <source>
        <dbReference type="EMBL" id="QJA59315.1"/>
    </source>
</evidence>
<dbReference type="EMBL" id="MT142398">
    <property type="protein sequence ID" value="QJA79887.1"/>
    <property type="molecule type" value="Genomic_DNA"/>
</dbReference>
<protein>
    <recommendedName>
        <fullName evidence="3">Tail assembly chaperone</fullName>
    </recommendedName>
</protein>
<reference evidence="1" key="1">
    <citation type="submission" date="2020-03" db="EMBL/GenBank/DDBJ databases">
        <title>The deep terrestrial virosphere.</title>
        <authorList>
            <person name="Holmfeldt K."/>
            <person name="Nilsson E."/>
            <person name="Simone D."/>
            <person name="Lopez-Fernandez M."/>
            <person name="Wu X."/>
            <person name="de Brujin I."/>
            <person name="Lundin D."/>
            <person name="Andersson A."/>
            <person name="Bertilsson S."/>
            <person name="Dopson M."/>
        </authorList>
    </citation>
    <scope>NUCLEOTIDE SEQUENCE</scope>
    <source>
        <strain evidence="2">MM415A00821</strain>
        <strain evidence="1">MM415B01315</strain>
    </source>
</reference>
<sequence>MKTETVEIKSKGQVLGTLEYEYPENLDEAIEADGEDVIFKLYAMKRKSNAMDAKRREITGGGLPSQIVKALKSADPEVLKAIAAELGMELPGM</sequence>
<dbReference type="EMBL" id="MT141364">
    <property type="protein sequence ID" value="QJA59315.1"/>
    <property type="molecule type" value="Genomic_DNA"/>
</dbReference>
<evidence type="ECO:0000313" key="2">
    <source>
        <dbReference type="EMBL" id="QJA79887.1"/>
    </source>
</evidence>
<name>A0A6M3IPW9_9ZZZZ</name>
<accession>A0A6M3IPW9</accession>
<dbReference type="AlphaFoldDB" id="A0A6M3IPW9"/>
<evidence type="ECO:0008006" key="3">
    <source>
        <dbReference type="Google" id="ProtNLM"/>
    </source>
</evidence>
<organism evidence="1">
    <name type="scientific">viral metagenome</name>
    <dbReference type="NCBI Taxonomy" id="1070528"/>
    <lineage>
        <taxon>unclassified sequences</taxon>
        <taxon>metagenomes</taxon>
        <taxon>organismal metagenomes</taxon>
    </lineage>
</organism>